<sequence length="63" mass="6204">MQGSQLQAGGDLGLTAKNDISLLSAQNTERTDSTNSSKGGSLGIGLTAGSGGYGISVSACWRG</sequence>
<keyword evidence="1" id="KW-0800">Toxin</keyword>
<dbReference type="PATRIC" id="fig|1619313.3.peg.3833"/>
<organism evidence="3 4">
    <name type="scientific">Duffyella gerundensis</name>
    <dbReference type="NCBI Taxonomy" id="1619313"/>
    <lineage>
        <taxon>Bacteria</taxon>
        <taxon>Pseudomonadati</taxon>
        <taxon>Pseudomonadota</taxon>
        <taxon>Gammaproteobacteria</taxon>
        <taxon>Enterobacterales</taxon>
        <taxon>Erwiniaceae</taxon>
        <taxon>Duffyella</taxon>
    </lineage>
</organism>
<accession>A0A0U5L9C3</accession>
<dbReference type="RefSeq" id="WP_067436147.1">
    <property type="nucleotide sequence ID" value="NZ_CP073263.1"/>
</dbReference>
<dbReference type="InterPro" id="IPR025157">
    <property type="entry name" value="Hemagglutinin_rpt"/>
</dbReference>
<feature type="region of interest" description="Disordered" evidence="2">
    <location>
        <begin position="25"/>
        <end position="53"/>
    </location>
</feature>
<dbReference type="GO" id="GO:0003824">
    <property type="term" value="F:catalytic activity"/>
    <property type="evidence" value="ECO:0007669"/>
    <property type="project" value="UniProtKB-ARBA"/>
</dbReference>
<dbReference type="Proteomes" id="UP000059419">
    <property type="component" value="Plasmid pEM01"/>
</dbReference>
<dbReference type="Pfam" id="PF13332">
    <property type="entry name" value="Fil_haemagg_2"/>
    <property type="match status" value="1"/>
</dbReference>
<keyword evidence="4" id="KW-1185">Reference proteome</keyword>
<feature type="compositionally biased region" description="Gly residues" evidence="2">
    <location>
        <begin position="40"/>
        <end position="53"/>
    </location>
</feature>
<feature type="compositionally biased region" description="Polar residues" evidence="2">
    <location>
        <begin position="25"/>
        <end position="39"/>
    </location>
</feature>
<dbReference type="KEGG" id="ege:EM595_p0228"/>
<reference evidence="4" key="1">
    <citation type="submission" date="2015-11" db="EMBL/GenBank/DDBJ databases">
        <authorList>
            <person name="Blom J."/>
        </authorList>
    </citation>
    <scope>NUCLEOTIDE SEQUENCE [LARGE SCALE GENOMIC DNA]</scope>
    <source>
        <plasmid evidence="4">pEM01</plasmid>
    </source>
</reference>
<evidence type="ECO:0000313" key="3">
    <source>
        <dbReference type="EMBL" id="CUU25928.1"/>
    </source>
</evidence>
<proteinExistence type="predicted"/>
<evidence type="ECO:0000313" key="4">
    <source>
        <dbReference type="Proteomes" id="UP000059419"/>
    </source>
</evidence>
<dbReference type="AlphaFoldDB" id="A0A0U5L9C3"/>
<evidence type="ECO:0000256" key="1">
    <source>
        <dbReference type="ARBA" id="ARBA00022656"/>
    </source>
</evidence>
<dbReference type="EMBL" id="LN907828">
    <property type="protein sequence ID" value="CUU25928.1"/>
    <property type="molecule type" value="Genomic_DNA"/>
</dbReference>
<evidence type="ECO:0000256" key="2">
    <source>
        <dbReference type="SAM" id="MobiDB-lite"/>
    </source>
</evidence>
<geneLocation type="plasmid" evidence="4">
    <name>pEM01</name>
</geneLocation>
<name>A0A0U5L9C3_9GAMM</name>
<protein>
    <submittedName>
        <fullName evidence="3">Uncharacterized protein</fullName>
    </submittedName>
</protein>
<dbReference type="GeneID" id="84615486"/>
<dbReference type="GO" id="GO:0090729">
    <property type="term" value="F:toxin activity"/>
    <property type="evidence" value="ECO:0007669"/>
    <property type="project" value="UniProtKB-KW"/>
</dbReference>
<gene>
    <name evidence="3" type="ORF">EM595_p0228</name>
</gene>